<evidence type="ECO:0008006" key="3">
    <source>
        <dbReference type="Google" id="ProtNLM"/>
    </source>
</evidence>
<gene>
    <name evidence="1" type="ORF">GMD30_16690</name>
</gene>
<dbReference type="InterPro" id="IPR009003">
    <property type="entry name" value="Peptidase_S1_PA"/>
</dbReference>
<organism evidence="1 2">
    <name type="scientific">Roseburia faecis</name>
    <dbReference type="NCBI Taxonomy" id="301302"/>
    <lineage>
        <taxon>Bacteria</taxon>
        <taxon>Bacillati</taxon>
        <taxon>Bacillota</taxon>
        <taxon>Clostridia</taxon>
        <taxon>Lachnospirales</taxon>
        <taxon>Lachnospiraceae</taxon>
        <taxon>Roseburia</taxon>
    </lineage>
</organism>
<sequence length="458" mass="52893">MMKEQIEELKRYAVRLKSGNNNLGSGVLWKPKLCQKHKLYVFTAAHVIKNHEDIRVEFERDGKTVELPADEFIISNQYQKEGEWWDVAIIPIDYNYQELPRYRVAELSYDLNKILKNPQLIMVGFPQEGYIDKSFRLSMDTLECEYEDVDKSIETIKYKFVVPNIDNSDKNLELGGFSGAGIFTQIDSEIVLLGIHKGALGENAARGNLLGATADFIRKMCHENNCDTPEKPGEVNGNLLDRKQFFIDEILSDLEEDDYEKVSILLGDILKQDMVEMISSAFCYYCEECEYKTNYHRCIYFRGFLLILAVFLKIVDEDTNLLSPRIGKMNEIPIYFVCSEGKGVANKDQQTQLKLSHFIYALKLERDLSYKLEDGCIIVWGSERTPRDNQRKCGYSEYKNVLRDITHIPGNGLDITCVFSEPKPTVIIHINEIINMLREGKLNQLKENFDKYIEELGK</sequence>
<dbReference type="SUPFAM" id="SSF50494">
    <property type="entry name" value="Trypsin-like serine proteases"/>
    <property type="match status" value="1"/>
</dbReference>
<accession>A0A844KS22</accession>
<evidence type="ECO:0000313" key="1">
    <source>
        <dbReference type="EMBL" id="MTR83259.1"/>
    </source>
</evidence>
<dbReference type="AlphaFoldDB" id="A0A844KS22"/>
<evidence type="ECO:0000313" key="2">
    <source>
        <dbReference type="Proteomes" id="UP000446657"/>
    </source>
</evidence>
<comment type="caution">
    <text evidence="1">The sequence shown here is derived from an EMBL/GenBank/DDBJ whole genome shotgun (WGS) entry which is preliminary data.</text>
</comment>
<name>A0A844KS22_9FIRM</name>
<dbReference type="Proteomes" id="UP000446657">
    <property type="component" value="Unassembled WGS sequence"/>
</dbReference>
<protein>
    <recommendedName>
        <fullName evidence="3">Peptidase S1 domain-containing protein</fullName>
    </recommendedName>
</protein>
<dbReference type="Gene3D" id="2.40.10.10">
    <property type="entry name" value="Trypsin-like serine proteases"/>
    <property type="match status" value="1"/>
</dbReference>
<dbReference type="EMBL" id="WNAL01000067">
    <property type="protein sequence ID" value="MTR83259.1"/>
    <property type="molecule type" value="Genomic_DNA"/>
</dbReference>
<reference evidence="1 2" key="1">
    <citation type="journal article" date="2019" name="Nat. Med.">
        <title>A library of human gut bacterial isolates paired with longitudinal multiomics data enables mechanistic microbiome research.</title>
        <authorList>
            <person name="Poyet M."/>
            <person name="Groussin M."/>
            <person name="Gibbons S.M."/>
            <person name="Avila-Pacheco J."/>
            <person name="Jiang X."/>
            <person name="Kearney S.M."/>
            <person name="Perrotta A.R."/>
            <person name="Berdy B."/>
            <person name="Zhao S."/>
            <person name="Lieberman T.D."/>
            <person name="Swanson P.K."/>
            <person name="Smith M."/>
            <person name="Roesemann S."/>
            <person name="Alexander J.E."/>
            <person name="Rich S.A."/>
            <person name="Livny J."/>
            <person name="Vlamakis H."/>
            <person name="Clish C."/>
            <person name="Bullock K."/>
            <person name="Deik A."/>
            <person name="Scott J."/>
            <person name="Pierce K.A."/>
            <person name="Xavier R.J."/>
            <person name="Alm E.J."/>
        </authorList>
    </citation>
    <scope>NUCLEOTIDE SEQUENCE [LARGE SCALE GENOMIC DNA]</scope>
    <source>
        <strain evidence="1 2">BIOML-A1</strain>
    </source>
</reference>
<dbReference type="InterPro" id="IPR043504">
    <property type="entry name" value="Peptidase_S1_PA_chymotrypsin"/>
</dbReference>
<proteinExistence type="predicted"/>
<dbReference type="RefSeq" id="WP_155177752.1">
    <property type="nucleotide sequence ID" value="NZ_JADMQJ010000023.1"/>
</dbReference>